<feature type="compositionally biased region" description="Low complexity" evidence="1">
    <location>
        <begin position="133"/>
        <end position="145"/>
    </location>
</feature>
<feature type="compositionally biased region" description="Basic and acidic residues" evidence="1">
    <location>
        <begin position="117"/>
        <end position="126"/>
    </location>
</feature>
<evidence type="ECO:0000313" key="3">
    <source>
        <dbReference type="Proteomes" id="UP001085076"/>
    </source>
</evidence>
<comment type="caution">
    <text evidence="2">The sequence shown here is derived from an EMBL/GenBank/DDBJ whole genome shotgun (WGS) entry which is preliminary data.</text>
</comment>
<evidence type="ECO:0000256" key="1">
    <source>
        <dbReference type="SAM" id="MobiDB-lite"/>
    </source>
</evidence>
<dbReference type="EMBL" id="JAGGNH010000001">
    <property type="protein sequence ID" value="KAJ0985383.1"/>
    <property type="molecule type" value="Genomic_DNA"/>
</dbReference>
<sequence>MEAGKEFHDVLEKVELRWDGEAKGEEEGVEKGDAAVVGDGALGEEKDGVDGGEELEAGLMDEEDDGAVLREREGAKSMKKRELAGSVEAGGGIVNEEDGRLDPSPNWANSIPLHRRFSGDGDDRRASPAARDLAPPSSSCASATAAPPPLPSPLTRSATRLRRFSLAPPPLQPGAASYSAPASQSCAPPRDPTATSPVTSSSPPVLLAAPPRGSHRPSTLPAIRRPCSGRH</sequence>
<reference evidence="2" key="1">
    <citation type="submission" date="2021-03" db="EMBL/GenBank/DDBJ databases">
        <authorList>
            <person name="Li Z."/>
            <person name="Yang C."/>
        </authorList>
    </citation>
    <scope>NUCLEOTIDE SEQUENCE</scope>
    <source>
        <strain evidence="2">Dzin_1.0</strain>
        <tissue evidence="2">Leaf</tissue>
    </source>
</reference>
<reference evidence="2" key="2">
    <citation type="journal article" date="2022" name="Hortic Res">
        <title>The genome of Dioscorea zingiberensis sheds light on the biosynthesis, origin and evolution of the medicinally important diosgenin saponins.</title>
        <authorList>
            <person name="Li Y."/>
            <person name="Tan C."/>
            <person name="Li Z."/>
            <person name="Guo J."/>
            <person name="Li S."/>
            <person name="Chen X."/>
            <person name="Wang C."/>
            <person name="Dai X."/>
            <person name="Yang H."/>
            <person name="Song W."/>
            <person name="Hou L."/>
            <person name="Xu J."/>
            <person name="Tong Z."/>
            <person name="Xu A."/>
            <person name="Yuan X."/>
            <person name="Wang W."/>
            <person name="Yang Q."/>
            <person name="Chen L."/>
            <person name="Sun Z."/>
            <person name="Wang K."/>
            <person name="Pan B."/>
            <person name="Chen J."/>
            <person name="Bao Y."/>
            <person name="Liu F."/>
            <person name="Qi X."/>
            <person name="Gang D.R."/>
            <person name="Wen J."/>
            <person name="Li J."/>
        </authorList>
    </citation>
    <scope>NUCLEOTIDE SEQUENCE</scope>
    <source>
        <strain evidence="2">Dzin_1.0</strain>
    </source>
</reference>
<gene>
    <name evidence="2" type="ORF">J5N97_003739</name>
</gene>
<proteinExistence type="predicted"/>
<feature type="region of interest" description="Disordered" evidence="1">
    <location>
        <begin position="39"/>
        <end position="231"/>
    </location>
</feature>
<name>A0A9D5HQT0_9LILI</name>
<accession>A0A9D5HQT0</accession>
<protein>
    <submittedName>
        <fullName evidence="2">Uncharacterized protein</fullName>
    </submittedName>
</protein>
<organism evidence="2 3">
    <name type="scientific">Dioscorea zingiberensis</name>
    <dbReference type="NCBI Taxonomy" id="325984"/>
    <lineage>
        <taxon>Eukaryota</taxon>
        <taxon>Viridiplantae</taxon>
        <taxon>Streptophyta</taxon>
        <taxon>Embryophyta</taxon>
        <taxon>Tracheophyta</taxon>
        <taxon>Spermatophyta</taxon>
        <taxon>Magnoliopsida</taxon>
        <taxon>Liliopsida</taxon>
        <taxon>Dioscoreales</taxon>
        <taxon>Dioscoreaceae</taxon>
        <taxon>Dioscorea</taxon>
    </lineage>
</organism>
<feature type="compositionally biased region" description="Low complexity" evidence="1">
    <location>
        <begin position="192"/>
        <end position="211"/>
    </location>
</feature>
<dbReference type="Proteomes" id="UP001085076">
    <property type="component" value="Miscellaneous, Linkage group lg01"/>
</dbReference>
<dbReference type="AlphaFoldDB" id="A0A9D5HQT0"/>
<keyword evidence="3" id="KW-1185">Reference proteome</keyword>
<feature type="compositionally biased region" description="Basic and acidic residues" evidence="1">
    <location>
        <begin position="67"/>
        <end position="83"/>
    </location>
</feature>
<feature type="compositionally biased region" description="Acidic residues" evidence="1">
    <location>
        <begin position="50"/>
        <end position="66"/>
    </location>
</feature>
<evidence type="ECO:0000313" key="2">
    <source>
        <dbReference type="EMBL" id="KAJ0985383.1"/>
    </source>
</evidence>